<keyword evidence="4" id="KW-1185">Reference proteome</keyword>
<evidence type="ECO:0000256" key="2">
    <source>
        <dbReference type="SAM" id="Phobius"/>
    </source>
</evidence>
<evidence type="ECO:0000313" key="3">
    <source>
        <dbReference type="EMBL" id="KAK7524407.1"/>
    </source>
</evidence>
<organism evidence="3 4">
    <name type="scientific">Phyllosticta citriasiana</name>
    <dbReference type="NCBI Taxonomy" id="595635"/>
    <lineage>
        <taxon>Eukaryota</taxon>
        <taxon>Fungi</taxon>
        <taxon>Dikarya</taxon>
        <taxon>Ascomycota</taxon>
        <taxon>Pezizomycotina</taxon>
        <taxon>Dothideomycetes</taxon>
        <taxon>Dothideomycetes incertae sedis</taxon>
        <taxon>Botryosphaeriales</taxon>
        <taxon>Phyllostictaceae</taxon>
        <taxon>Phyllosticta</taxon>
    </lineage>
</organism>
<sequence>MENASMSLDAMDTLSCQLVSRFSRRVCLWLCATLYDGWFLCLLVHHPLRSFHLVSPLAFFSFLSFWTFLPTRGQSQYFHQKAFPRTLDRDTMLQKALLLRSILIAASHPLVALGQNCYYPNGELSLDANGKLNDGPCSHDGASMCCPLNWACLANYMCRNLETRQLGRFTCTDKNWASDACPKFCDGSNPPGVNSTDSGNSGIERYGEGIFCCNGDNSGKCAYDEHPATIRLGDLPMSPITTITSVGFPTLSSTTQMSITSTLSTSTEVSVAITTNADGEVSTTTVKEYIPLTDCTTILHKGATVCQFNGSHDEKKSSPSKKPTLAIALSLGIAVPLLLGATILLCLRSRRRRRNQVCIQSNTYNADQRSQSHRSHSTSARARSLVMHFFSSEKSSKSSSTDPSEAYGASHFTEGANGGGEKPSNVPELDGFPRAAGGSIISTPNMNTSPDTSAHPTINSTMLRFGLDGAGTCGSGVESRSSMNDMTWGRGLGSADGGYCHPTGCDWSCRSRHVRVASEKDGVALPVELEAREVRKPVTSTKERVGEMEPSAGRGGGQEHDRKRDTSSSPKDHQTWASGAFERELAVGGAGGLARIAGDTTDTEEPY</sequence>
<keyword evidence="2" id="KW-0472">Membrane</keyword>
<evidence type="ECO:0000313" key="4">
    <source>
        <dbReference type="Proteomes" id="UP001363622"/>
    </source>
</evidence>
<feature type="compositionally biased region" description="Basic and acidic residues" evidence="1">
    <location>
        <begin position="557"/>
        <end position="574"/>
    </location>
</feature>
<accession>A0ABR1KZY9</accession>
<feature type="compositionally biased region" description="Polar residues" evidence="1">
    <location>
        <begin position="440"/>
        <end position="453"/>
    </location>
</feature>
<name>A0ABR1KZY9_9PEZI</name>
<keyword evidence="2" id="KW-1133">Transmembrane helix</keyword>
<feature type="transmembrane region" description="Helical" evidence="2">
    <location>
        <begin position="325"/>
        <end position="347"/>
    </location>
</feature>
<dbReference type="EMBL" id="JBBPHU010000001">
    <property type="protein sequence ID" value="KAK7524407.1"/>
    <property type="molecule type" value="Genomic_DNA"/>
</dbReference>
<keyword evidence="2" id="KW-0812">Transmembrane</keyword>
<dbReference type="Proteomes" id="UP001363622">
    <property type="component" value="Unassembled WGS sequence"/>
</dbReference>
<proteinExistence type="predicted"/>
<feature type="compositionally biased region" description="Basic and acidic residues" evidence="1">
    <location>
        <begin position="536"/>
        <end position="547"/>
    </location>
</feature>
<comment type="caution">
    <text evidence="3">The sequence shown here is derived from an EMBL/GenBank/DDBJ whole genome shotgun (WGS) entry which is preliminary data.</text>
</comment>
<reference evidence="3 4" key="1">
    <citation type="submission" date="2024-04" db="EMBL/GenBank/DDBJ databases">
        <title>Phyllosticta paracitricarpa is synonymous to the EU quarantine fungus P. citricarpa based on phylogenomic analyses.</title>
        <authorList>
            <consortium name="Lawrence Berkeley National Laboratory"/>
            <person name="Van Ingen-Buijs V.A."/>
            <person name="Van Westerhoven A.C."/>
            <person name="Haridas S."/>
            <person name="Skiadas P."/>
            <person name="Martin F."/>
            <person name="Groenewald J.Z."/>
            <person name="Crous P.W."/>
            <person name="Seidl M.F."/>
        </authorList>
    </citation>
    <scope>NUCLEOTIDE SEQUENCE [LARGE SCALE GENOMIC DNA]</scope>
    <source>
        <strain evidence="3 4">CBS 123371</strain>
    </source>
</reference>
<feature type="region of interest" description="Disordered" evidence="1">
    <location>
        <begin position="536"/>
        <end position="584"/>
    </location>
</feature>
<evidence type="ECO:0000256" key="1">
    <source>
        <dbReference type="SAM" id="MobiDB-lite"/>
    </source>
</evidence>
<gene>
    <name evidence="3" type="ORF">IWZ03DRAFT_24186</name>
</gene>
<feature type="region of interest" description="Disordered" evidence="1">
    <location>
        <begin position="392"/>
        <end position="453"/>
    </location>
</feature>
<protein>
    <submittedName>
        <fullName evidence="3">Uncharacterized protein</fullName>
    </submittedName>
</protein>